<keyword evidence="4 6" id="KW-1133">Transmembrane helix</keyword>
<feature type="transmembrane region" description="Helical" evidence="6">
    <location>
        <begin position="71"/>
        <end position="92"/>
    </location>
</feature>
<dbReference type="Pfam" id="PF04347">
    <property type="entry name" value="FliO"/>
    <property type="match status" value="1"/>
</dbReference>
<keyword evidence="5 6" id="KW-0472">Membrane</keyword>
<feature type="chain" id="PRO_5045806488" evidence="7">
    <location>
        <begin position="22"/>
        <end position="204"/>
    </location>
</feature>
<gene>
    <name evidence="8" type="ORF">WKV44_08850</name>
</gene>
<dbReference type="EMBL" id="JBCHKQ010000004">
    <property type="protein sequence ID" value="MEM5948649.1"/>
    <property type="molecule type" value="Genomic_DNA"/>
</dbReference>
<evidence type="ECO:0000256" key="5">
    <source>
        <dbReference type="ARBA" id="ARBA00023136"/>
    </source>
</evidence>
<sequence length="204" mass="23050">MFYSRFSVVLLSLYIGFCIFAQEPTTSNQPNIDNISTEEGYILPDIEQKTEEASTSTTESPSLVAFSIWDAMRMILVLAVVLGMIYALFFFLRKTSTKGFLENEIIKIIDTKVLASNKTLYVIKLEELFFLIGVSDSSISLISEISDKDTKDRLELISSTTVSQNKASFPDLLKRLLSRASTDKQADSKSVDFLEKQKERLKKL</sequence>
<name>A0ABU9UDA8_9SPIR</name>
<feature type="signal peptide" evidence="7">
    <location>
        <begin position="1"/>
        <end position="21"/>
    </location>
</feature>
<keyword evidence="9" id="KW-1185">Reference proteome</keyword>
<evidence type="ECO:0000256" key="2">
    <source>
        <dbReference type="ARBA" id="ARBA00022475"/>
    </source>
</evidence>
<protein>
    <submittedName>
        <fullName evidence="8">Flagellar biosynthetic protein FliO</fullName>
    </submittedName>
</protein>
<keyword evidence="2" id="KW-1003">Cell membrane</keyword>
<comment type="caution">
    <text evidence="8">The sequence shown here is derived from an EMBL/GenBank/DDBJ whole genome shotgun (WGS) entry which is preliminary data.</text>
</comment>
<evidence type="ECO:0000256" key="1">
    <source>
        <dbReference type="ARBA" id="ARBA00004236"/>
    </source>
</evidence>
<dbReference type="InterPro" id="IPR022781">
    <property type="entry name" value="Flagellar_biosynth_FliO"/>
</dbReference>
<dbReference type="RefSeq" id="WP_420070100.1">
    <property type="nucleotide sequence ID" value="NZ_JBCHKQ010000004.1"/>
</dbReference>
<evidence type="ECO:0000256" key="3">
    <source>
        <dbReference type="ARBA" id="ARBA00022692"/>
    </source>
</evidence>
<evidence type="ECO:0000256" key="7">
    <source>
        <dbReference type="SAM" id="SignalP"/>
    </source>
</evidence>
<organism evidence="8 9">
    <name type="scientific">Rarispira pelagica</name>
    <dbReference type="NCBI Taxonomy" id="3141764"/>
    <lineage>
        <taxon>Bacteria</taxon>
        <taxon>Pseudomonadati</taxon>
        <taxon>Spirochaetota</taxon>
        <taxon>Spirochaetia</taxon>
        <taxon>Winmispirales</taxon>
        <taxon>Winmispiraceae</taxon>
        <taxon>Rarispira</taxon>
    </lineage>
</organism>
<evidence type="ECO:0000256" key="6">
    <source>
        <dbReference type="SAM" id="Phobius"/>
    </source>
</evidence>
<keyword evidence="8" id="KW-0969">Cilium</keyword>
<proteinExistence type="predicted"/>
<reference evidence="8 9" key="1">
    <citation type="submission" date="2024-03" db="EMBL/GenBank/DDBJ databases">
        <title>Ignisphaera cupida sp. nov., a hyperthermophilic hydrolytic archaeon from a hot spring of Kamchatka, and proposal of Ignisphaeraceae fam. nov.</title>
        <authorList>
            <person name="Podosokorskaya O.A."/>
            <person name="Elcheninov A.G."/>
            <person name="Maltseva A.I."/>
            <person name="Zayulina K.S."/>
            <person name="Novikov A."/>
            <person name="Merkel A.Y."/>
        </authorList>
    </citation>
    <scope>NUCLEOTIDE SEQUENCE [LARGE SCALE GENOMIC DNA]</scope>
    <source>
        <strain evidence="8 9">38H-sp</strain>
    </source>
</reference>
<keyword evidence="8" id="KW-0282">Flagellum</keyword>
<evidence type="ECO:0000313" key="9">
    <source>
        <dbReference type="Proteomes" id="UP001466331"/>
    </source>
</evidence>
<keyword evidence="7" id="KW-0732">Signal</keyword>
<keyword evidence="8" id="KW-0966">Cell projection</keyword>
<evidence type="ECO:0000313" key="8">
    <source>
        <dbReference type="EMBL" id="MEM5948649.1"/>
    </source>
</evidence>
<comment type="subcellular location">
    <subcellularLocation>
        <location evidence="1">Cell membrane</location>
    </subcellularLocation>
</comment>
<dbReference type="Proteomes" id="UP001466331">
    <property type="component" value="Unassembled WGS sequence"/>
</dbReference>
<evidence type="ECO:0000256" key="4">
    <source>
        <dbReference type="ARBA" id="ARBA00022989"/>
    </source>
</evidence>
<keyword evidence="3 6" id="KW-0812">Transmembrane</keyword>
<accession>A0ABU9UDA8</accession>